<dbReference type="EMBL" id="RBKU01000001">
    <property type="protein sequence ID" value="RKR83353.1"/>
    <property type="molecule type" value="Genomic_DNA"/>
</dbReference>
<dbReference type="OrthoDB" id="793497at2"/>
<name>A0A495J3F0_9SPHI</name>
<keyword evidence="3" id="KW-1185">Reference proteome</keyword>
<sequence>MKTAELESKKGANNAVVNKAANPVTEENKNPQFVAGNPVNKDSAKPAETEKPKEEVKASTAPVAEQPQAEHFKPELKAEPVKPVRNLTETIKVLEELHRLTLQRNKLLATIDNLESFEVGLKEDFDETEGNYYTGCILTIEDDTRKKFTTKNPLIIWTVAQQINSICVAKLGEVEAKIVITA</sequence>
<protein>
    <submittedName>
        <fullName evidence="2">Uncharacterized protein</fullName>
    </submittedName>
</protein>
<evidence type="ECO:0000256" key="1">
    <source>
        <dbReference type="SAM" id="MobiDB-lite"/>
    </source>
</evidence>
<dbReference type="Proteomes" id="UP000268007">
    <property type="component" value="Unassembled WGS sequence"/>
</dbReference>
<feature type="compositionally biased region" description="Basic and acidic residues" evidence="1">
    <location>
        <begin position="42"/>
        <end position="57"/>
    </location>
</feature>
<evidence type="ECO:0000313" key="2">
    <source>
        <dbReference type="EMBL" id="RKR83353.1"/>
    </source>
</evidence>
<feature type="compositionally biased region" description="Basic and acidic residues" evidence="1">
    <location>
        <begin position="1"/>
        <end position="10"/>
    </location>
</feature>
<accession>A0A495J3F0</accession>
<feature type="compositionally biased region" description="Low complexity" evidence="1">
    <location>
        <begin position="11"/>
        <end position="24"/>
    </location>
</feature>
<proteinExistence type="predicted"/>
<reference evidence="2 3" key="1">
    <citation type="submission" date="2018-10" db="EMBL/GenBank/DDBJ databases">
        <title>Genomic Encyclopedia of Archaeal and Bacterial Type Strains, Phase II (KMG-II): from individual species to whole genera.</title>
        <authorList>
            <person name="Goeker M."/>
        </authorList>
    </citation>
    <scope>NUCLEOTIDE SEQUENCE [LARGE SCALE GENOMIC DNA]</scope>
    <source>
        <strain evidence="2 3">DSM 18602</strain>
    </source>
</reference>
<organism evidence="2 3">
    <name type="scientific">Mucilaginibacter gracilis</name>
    <dbReference type="NCBI Taxonomy" id="423350"/>
    <lineage>
        <taxon>Bacteria</taxon>
        <taxon>Pseudomonadati</taxon>
        <taxon>Bacteroidota</taxon>
        <taxon>Sphingobacteriia</taxon>
        <taxon>Sphingobacteriales</taxon>
        <taxon>Sphingobacteriaceae</taxon>
        <taxon>Mucilaginibacter</taxon>
    </lineage>
</organism>
<dbReference type="RefSeq" id="WP_121198866.1">
    <property type="nucleotide sequence ID" value="NZ_RBKU01000001.1"/>
</dbReference>
<dbReference type="AlphaFoldDB" id="A0A495J3F0"/>
<comment type="caution">
    <text evidence="2">The sequence shown here is derived from an EMBL/GenBank/DDBJ whole genome shotgun (WGS) entry which is preliminary data.</text>
</comment>
<gene>
    <name evidence="2" type="ORF">BDD43_3559</name>
</gene>
<feature type="region of interest" description="Disordered" evidence="1">
    <location>
        <begin position="1"/>
        <end position="73"/>
    </location>
</feature>
<evidence type="ECO:0000313" key="3">
    <source>
        <dbReference type="Proteomes" id="UP000268007"/>
    </source>
</evidence>